<protein>
    <submittedName>
        <fullName evidence="2">Protein ABHD12B isoform X1</fullName>
    </submittedName>
</protein>
<name>A0A8B8WY93_BALMU</name>
<dbReference type="KEGG" id="bmus:118891257"/>
<sequence>MNVNHIFHYFRRRKSLENSRKLLNGFTQHPSVKFLSSPLLIIHGEDDKTVPLEFGKKLYEIAHNAYRNKERVKVVIFPPGVQHNVLCKSATLLKTVRARSVLSQGHLLQHPALSS</sequence>
<dbReference type="CTD" id="145447"/>
<dbReference type="Gene3D" id="3.40.50.1820">
    <property type="entry name" value="alpha/beta hydrolase"/>
    <property type="match status" value="1"/>
</dbReference>
<dbReference type="AlphaFoldDB" id="A0A8B8WY93"/>
<dbReference type="SUPFAM" id="SSF53474">
    <property type="entry name" value="alpha/beta-Hydrolases"/>
    <property type="match status" value="1"/>
</dbReference>
<gene>
    <name evidence="2" type="primary">ABHD12B</name>
</gene>
<reference evidence="2" key="1">
    <citation type="submission" date="2025-08" db="UniProtKB">
        <authorList>
            <consortium name="RefSeq"/>
        </authorList>
    </citation>
    <scope>IDENTIFICATION</scope>
    <source>
        <tissue evidence="2">Epidermis and Blubber</tissue>
    </source>
</reference>
<accession>A0A8B8WY93</accession>
<dbReference type="Proteomes" id="UP000694857">
    <property type="component" value="Chromosome 2"/>
</dbReference>
<dbReference type="GeneID" id="118891257"/>
<organism evidence="1 2">
    <name type="scientific">Balaenoptera musculus</name>
    <name type="common">Blue whale</name>
    <dbReference type="NCBI Taxonomy" id="9771"/>
    <lineage>
        <taxon>Eukaryota</taxon>
        <taxon>Metazoa</taxon>
        <taxon>Chordata</taxon>
        <taxon>Craniata</taxon>
        <taxon>Vertebrata</taxon>
        <taxon>Euteleostomi</taxon>
        <taxon>Mammalia</taxon>
        <taxon>Eutheria</taxon>
        <taxon>Laurasiatheria</taxon>
        <taxon>Artiodactyla</taxon>
        <taxon>Whippomorpha</taxon>
        <taxon>Cetacea</taxon>
        <taxon>Mysticeti</taxon>
        <taxon>Balaenopteridae</taxon>
        <taxon>Balaenoptera</taxon>
    </lineage>
</organism>
<dbReference type="OrthoDB" id="10249433at2759"/>
<dbReference type="InterPro" id="IPR029058">
    <property type="entry name" value="AB_hydrolase_fold"/>
</dbReference>
<proteinExistence type="predicted"/>
<dbReference type="RefSeq" id="XP_036700895.1">
    <property type="nucleotide sequence ID" value="XM_036845000.1"/>
</dbReference>
<keyword evidence="1" id="KW-1185">Reference proteome</keyword>
<evidence type="ECO:0000313" key="1">
    <source>
        <dbReference type="Proteomes" id="UP000694857"/>
    </source>
</evidence>
<evidence type="ECO:0000313" key="2">
    <source>
        <dbReference type="RefSeq" id="XP_036700895.1"/>
    </source>
</evidence>